<feature type="region of interest" description="Disordered" evidence="4">
    <location>
        <begin position="88"/>
        <end position="418"/>
    </location>
</feature>
<dbReference type="Proteomes" id="UP000663853">
    <property type="component" value="Unassembled WGS sequence"/>
</dbReference>
<organism evidence="5 6">
    <name type="scientific">Rhizoctonia solani</name>
    <dbReference type="NCBI Taxonomy" id="456999"/>
    <lineage>
        <taxon>Eukaryota</taxon>
        <taxon>Fungi</taxon>
        <taxon>Dikarya</taxon>
        <taxon>Basidiomycota</taxon>
        <taxon>Agaricomycotina</taxon>
        <taxon>Agaricomycetes</taxon>
        <taxon>Cantharellales</taxon>
        <taxon>Ceratobasidiaceae</taxon>
        <taxon>Rhizoctonia</taxon>
    </lineage>
</organism>
<feature type="compositionally biased region" description="Polar residues" evidence="4">
    <location>
        <begin position="272"/>
        <end position="286"/>
    </location>
</feature>
<evidence type="ECO:0008006" key="7">
    <source>
        <dbReference type="Google" id="ProtNLM"/>
    </source>
</evidence>
<sequence>MLLSCKHESAGQVKSWELPCYHKLCTKCLPPALVFGSSATLRQCPIERCDVLFRPLEVREWIDELGVSVEVAGASSEPAEQDPLEATVGQETVVPNQHTSAPAQRGRGGSKRSRSNSIVPAATASNQVSLQPAPPAGPASGQAFPRPSSHVFPLASPFPSRSRTAPSQPSPLRQSFPPVEPAFPPPSHSSSPSSKPSVFTQSQVSATSSSQDSQLSTDSDRELHAAMTVRLENAIKFGDDADAEGETDEEADAHGETDDQEEEEPSETDITQTQARLDESSTSGGSTPHRVPASQGVPSSCAPVHTNHAGTSPHRAPKTRRAAPLRPTNRQSDRPTIGCLSIRSSKGKGKGKRARSDAGQGRVSKKRNRREVPSSSQEKDNEYEELYGHLEYAAQRGDSEDEEEVQLPSSSPERSRYY</sequence>
<feature type="compositionally biased region" description="Acidic residues" evidence="4">
    <location>
        <begin position="258"/>
        <end position="267"/>
    </location>
</feature>
<dbReference type="PROSITE" id="PS00518">
    <property type="entry name" value="ZF_RING_1"/>
    <property type="match status" value="1"/>
</dbReference>
<evidence type="ECO:0000256" key="1">
    <source>
        <dbReference type="ARBA" id="ARBA00022723"/>
    </source>
</evidence>
<feature type="compositionally biased region" description="Polar residues" evidence="4">
    <location>
        <begin position="89"/>
        <end position="102"/>
    </location>
</feature>
<reference evidence="5" key="1">
    <citation type="submission" date="2021-01" db="EMBL/GenBank/DDBJ databases">
        <authorList>
            <person name="Kaushik A."/>
        </authorList>
    </citation>
    <scope>NUCLEOTIDE SEQUENCE</scope>
    <source>
        <strain evidence="5">AG6-10EEA</strain>
    </source>
</reference>
<feature type="compositionally biased region" description="Acidic residues" evidence="4">
    <location>
        <begin position="240"/>
        <end position="251"/>
    </location>
</feature>
<evidence type="ECO:0000256" key="3">
    <source>
        <dbReference type="ARBA" id="ARBA00022833"/>
    </source>
</evidence>
<dbReference type="InterPro" id="IPR017907">
    <property type="entry name" value="Znf_RING_CS"/>
</dbReference>
<dbReference type="AlphaFoldDB" id="A0A8H3GUT9"/>
<protein>
    <recommendedName>
        <fullName evidence="7">RING-type domain-containing protein</fullName>
    </recommendedName>
</protein>
<dbReference type="EMBL" id="CAJMXA010001775">
    <property type="protein sequence ID" value="CAE6469441.1"/>
    <property type="molecule type" value="Genomic_DNA"/>
</dbReference>
<evidence type="ECO:0000256" key="2">
    <source>
        <dbReference type="ARBA" id="ARBA00022771"/>
    </source>
</evidence>
<proteinExistence type="predicted"/>
<feature type="compositionally biased region" description="Low complexity" evidence="4">
    <location>
        <begin position="188"/>
        <end position="217"/>
    </location>
</feature>
<accession>A0A8H3GUT9</accession>
<evidence type="ECO:0000256" key="4">
    <source>
        <dbReference type="SAM" id="MobiDB-lite"/>
    </source>
</evidence>
<keyword evidence="2" id="KW-0863">Zinc-finger</keyword>
<evidence type="ECO:0000313" key="6">
    <source>
        <dbReference type="Proteomes" id="UP000663853"/>
    </source>
</evidence>
<feature type="compositionally biased region" description="Polar residues" evidence="4">
    <location>
        <begin position="159"/>
        <end position="173"/>
    </location>
</feature>
<keyword evidence="1" id="KW-0479">Metal-binding</keyword>
<gene>
    <name evidence="5" type="ORF">RDB_LOCUS72353</name>
</gene>
<keyword evidence="3" id="KW-0862">Zinc</keyword>
<comment type="caution">
    <text evidence="5">The sequence shown here is derived from an EMBL/GenBank/DDBJ whole genome shotgun (WGS) entry which is preliminary data.</text>
</comment>
<feature type="compositionally biased region" description="Pro residues" evidence="4">
    <location>
        <begin position="178"/>
        <end position="187"/>
    </location>
</feature>
<dbReference type="GO" id="GO:0008270">
    <property type="term" value="F:zinc ion binding"/>
    <property type="evidence" value="ECO:0007669"/>
    <property type="project" value="UniProtKB-KW"/>
</dbReference>
<name>A0A8H3GUT9_9AGAM</name>
<evidence type="ECO:0000313" key="5">
    <source>
        <dbReference type="EMBL" id="CAE6469441.1"/>
    </source>
</evidence>